<dbReference type="Pfam" id="PF00565">
    <property type="entry name" value="SNase"/>
    <property type="match status" value="1"/>
</dbReference>
<dbReference type="PANTHER" id="PTHR12302:SF26">
    <property type="entry name" value="BLR1266 PROTEIN"/>
    <property type="match status" value="1"/>
</dbReference>
<dbReference type="PROSITE" id="PS50830">
    <property type="entry name" value="TNASE_3"/>
    <property type="match status" value="1"/>
</dbReference>
<keyword evidence="1" id="KW-0732">Signal</keyword>
<dbReference type="InterPro" id="IPR016071">
    <property type="entry name" value="Staphylococal_nuclease_OB-fold"/>
</dbReference>
<feature type="chain" id="PRO_5026129322" evidence="1">
    <location>
        <begin position="23"/>
        <end position="222"/>
    </location>
</feature>
<evidence type="ECO:0000256" key="1">
    <source>
        <dbReference type="SAM" id="SignalP"/>
    </source>
</evidence>
<dbReference type="PANTHER" id="PTHR12302">
    <property type="entry name" value="EBNA2 BINDING PROTEIN P100"/>
    <property type="match status" value="1"/>
</dbReference>
<dbReference type="AlphaFoldDB" id="A0A6G4W7R1"/>
<evidence type="ECO:0000259" key="2">
    <source>
        <dbReference type="PROSITE" id="PS50830"/>
    </source>
</evidence>
<dbReference type="SUPFAM" id="SSF50199">
    <property type="entry name" value="Staphylococcal nuclease"/>
    <property type="match status" value="1"/>
</dbReference>
<dbReference type="SMART" id="SM00318">
    <property type="entry name" value="SNc"/>
    <property type="match status" value="1"/>
</dbReference>
<organism evidence="3 4">
    <name type="scientific">Allomesorhizobium camelthorni</name>
    <dbReference type="NCBI Taxonomy" id="475069"/>
    <lineage>
        <taxon>Bacteria</taxon>
        <taxon>Pseudomonadati</taxon>
        <taxon>Pseudomonadota</taxon>
        <taxon>Alphaproteobacteria</taxon>
        <taxon>Hyphomicrobiales</taxon>
        <taxon>Phyllobacteriaceae</taxon>
        <taxon>Allomesorhizobium</taxon>
    </lineage>
</organism>
<keyword evidence="4" id="KW-1185">Reference proteome</keyword>
<gene>
    <name evidence="3" type="ORF">G6N73_05270</name>
</gene>
<proteinExistence type="predicted"/>
<dbReference type="EMBL" id="JAAKZF010000003">
    <property type="protein sequence ID" value="NGO50594.1"/>
    <property type="molecule type" value="Genomic_DNA"/>
</dbReference>
<evidence type="ECO:0000313" key="3">
    <source>
        <dbReference type="EMBL" id="NGO50594.1"/>
    </source>
</evidence>
<accession>A0A6G4W7R1</accession>
<feature type="signal peptide" evidence="1">
    <location>
        <begin position="1"/>
        <end position="22"/>
    </location>
</feature>
<dbReference type="InterPro" id="IPR035437">
    <property type="entry name" value="SNase_OB-fold_sf"/>
</dbReference>
<reference evidence="3 4" key="1">
    <citation type="submission" date="2020-02" db="EMBL/GenBank/DDBJ databases">
        <title>Genome sequence of strain CCNWXJ40-4.</title>
        <authorList>
            <person name="Gao J."/>
            <person name="Sun J."/>
        </authorList>
    </citation>
    <scope>NUCLEOTIDE SEQUENCE [LARGE SCALE GENOMIC DNA]</scope>
    <source>
        <strain evidence="3 4">CCNWXJ 40-4</strain>
    </source>
</reference>
<comment type="caution">
    <text evidence="3">The sequence shown here is derived from an EMBL/GenBank/DDBJ whole genome shotgun (WGS) entry which is preliminary data.</text>
</comment>
<dbReference type="Gene3D" id="2.40.50.90">
    <property type="match status" value="1"/>
</dbReference>
<name>A0A6G4W7R1_9HYPH</name>
<sequence length="222" mass="24444">MKCLPKLGAAVWLVAVSASASAAEVKGIAKVIDGDTIRIGGTTIRLHGIDAPEAGQKCVTASGKSWDCGDAAMDGLGDLIAGHITCVGTEYDGYNRLLAVCRSSEGIEINRTLVKDGHAWAFRKYSFDYANEEAEARASRLRIWQAVTQTPWDYRADKWRVAEQTSPNGCPIKGNISNNGHIYHAPWSPWYSRTKLSLEKGERWFCSEREALDAGWRAPAWR</sequence>
<dbReference type="Proteomes" id="UP001642900">
    <property type="component" value="Unassembled WGS sequence"/>
</dbReference>
<protein>
    <submittedName>
        <fullName evidence="3">Thermonuclease family protein</fullName>
    </submittedName>
</protein>
<evidence type="ECO:0000313" key="4">
    <source>
        <dbReference type="Proteomes" id="UP001642900"/>
    </source>
</evidence>
<feature type="domain" description="TNase-like" evidence="2">
    <location>
        <begin position="22"/>
        <end position="146"/>
    </location>
</feature>